<dbReference type="InterPro" id="IPR010985">
    <property type="entry name" value="Ribbon_hlx_hlx"/>
</dbReference>
<keyword evidence="2" id="KW-1185">Reference proteome</keyword>
<name>A0A7Z2VKY7_9BACL</name>
<dbReference type="Proteomes" id="UP000502248">
    <property type="component" value="Chromosome"/>
</dbReference>
<protein>
    <recommendedName>
        <fullName evidence="3">CopG-like ribbon-helix-helix domain-containing protein</fullName>
    </recommendedName>
</protein>
<dbReference type="EMBL" id="CP051680">
    <property type="protein sequence ID" value="QJD84946.1"/>
    <property type="molecule type" value="Genomic_DNA"/>
</dbReference>
<dbReference type="Gene3D" id="1.10.1220.10">
    <property type="entry name" value="Met repressor-like"/>
    <property type="match status" value="1"/>
</dbReference>
<accession>A0A7Z2VKY7</accession>
<evidence type="ECO:0000313" key="2">
    <source>
        <dbReference type="Proteomes" id="UP000502248"/>
    </source>
</evidence>
<dbReference type="KEGG" id="cheb:HH215_18340"/>
<reference evidence="1 2" key="1">
    <citation type="submission" date="2020-04" db="EMBL/GenBank/DDBJ databases">
        <title>Genome sequencing of novel species.</title>
        <authorList>
            <person name="Heo J."/>
            <person name="Kim S.-J."/>
            <person name="Kim J.-S."/>
            <person name="Hong S.-B."/>
            <person name="Kwon S.-W."/>
        </authorList>
    </citation>
    <scope>NUCLEOTIDE SEQUENCE [LARGE SCALE GENOMIC DNA]</scope>
    <source>
        <strain evidence="1 2">MFER-1</strain>
    </source>
</reference>
<dbReference type="RefSeq" id="WP_169281222.1">
    <property type="nucleotide sequence ID" value="NZ_CP051680.1"/>
</dbReference>
<dbReference type="SUPFAM" id="SSF47598">
    <property type="entry name" value="Ribbon-helix-helix"/>
    <property type="match status" value="1"/>
</dbReference>
<dbReference type="AlphaFoldDB" id="A0A7Z2VKY7"/>
<sequence length="83" mass="9435">MSEKKQLTVRLPALVVDYLAEKASAENKTMNDVMIEVTEQYMNADQSEKLIREIAVVRERAKGVSGVQPDSVEDIRQLREGER</sequence>
<dbReference type="GO" id="GO:0006355">
    <property type="term" value="P:regulation of DNA-templated transcription"/>
    <property type="evidence" value="ECO:0007669"/>
    <property type="project" value="InterPro"/>
</dbReference>
<evidence type="ECO:0008006" key="3">
    <source>
        <dbReference type="Google" id="ProtNLM"/>
    </source>
</evidence>
<proteinExistence type="predicted"/>
<dbReference type="InterPro" id="IPR013321">
    <property type="entry name" value="Arc_rbn_hlx_hlx"/>
</dbReference>
<evidence type="ECO:0000313" key="1">
    <source>
        <dbReference type="EMBL" id="QJD84946.1"/>
    </source>
</evidence>
<gene>
    <name evidence="1" type="ORF">HH215_18340</name>
</gene>
<organism evidence="1 2">
    <name type="scientific">Cohnella herbarum</name>
    <dbReference type="NCBI Taxonomy" id="2728023"/>
    <lineage>
        <taxon>Bacteria</taxon>
        <taxon>Bacillati</taxon>
        <taxon>Bacillota</taxon>
        <taxon>Bacilli</taxon>
        <taxon>Bacillales</taxon>
        <taxon>Paenibacillaceae</taxon>
        <taxon>Cohnella</taxon>
    </lineage>
</organism>